<keyword evidence="1" id="KW-0547">Nucleotide-binding</keyword>
<protein>
    <submittedName>
        <fullName evidence="4">ADP-ribosylation factor-like protein</fullName>
    </submittedName>
</protein>
<evidence type="ECO:0000313" key="4">
    <source>
        <dbReference type="EMBL" id="MDC0723727.1"/>
    </source>
</evidence>
<evidence type="ECO:0000256" key="3">
    <source>
        <dbReference type="SAM" id="MobiDB-lite"/>
    </source>
</evidence>
<feature type="compositionally biased region" description="Basic and acidic residues" evidence="3">
    <location>
        <begin position="464"/>
        <end position="473"/>
    </location>
</feature>
<feature type="region of interest" description="Disordered" evidence="3">
    <location>
        <begin position="320"/>
        <end position="802"/>
    </location>
</feature>
<proteinExistence type="predicted"/>
<feature type="compositionally biased region" description="Low complexity" evidence="3">
    <location>
        <begin position="372"/>
        <end position="388"/>
    </location>
</feature>
<feature type="compositionally biased region" description="Pro residues" evidence="3">
    <location>
        <begin position="428"/>
        <end position="439"/>
    </location>
</feature>
<dbReference type="InterPro" id="IPR052705">
    <property type="entry name" value="Gliding_Motility_GTPase"/>
</dbReference>
<dbReference type="InterPro" id="IPR027417">
    <property type="entry name" value="P-loop_NTPase"/>
</dbReference>
<accession>A0ABT5ECX5</accession>
<dbReference type="PANTHER" id="PTHR42708:SF1">
    <property type="entry name" value="GLIDING MOTILITY PROTEIN MGLA"/>
    <property type="match status" value="1"/>
</dbReference>
<feature type="compositionally biased region" description="Low complexity" evidence="3">
    <location>
        <begin position="396"/>
        <end position="410"/>
    </location>
</feature>
<feature type="region of interest" description="Disordered" evidence="3">
    <location>
        <begin position="257"/>
        <end position="288"/>
    </location>
</feature>
<feature type="compositionally biased region" description="Basic and acidic residues" evidence="3">
    <location>
        <begin position="222"/>
        <end position="240"/>
    </location>
</feature>
<feature type="compositionally biased region" description="Pro residues" evidence="3">
    <location>
        <begin position="411"/>
        <end position="421"/>
    </location>
</feature>
<dbReference type="Pfam" id="PF00025">
    <property type="entry name" value="Arf"/>
    <property type="match status" value="1"/>
</dbReference>
<reference evidence="4 5" key="1">
    <citation type="submission" date="2022-11" db="EMBL/GenBank/DDBJ databases">
        <title>Minimal conservation of predation-associated metabolite biosynthetic gene clusters underscores biosynthetic potential of Myxococcota including descriptions for ten novel species: Archangium lansinium sp. nov., Myxococcus landrumus sp. nov., Nannocystis bai.</title>
        <authorList>
            <person name="Ahearne A."/>
            <person name="Stevens C."/>
            <person name="Dowd S."/>
        </authorList>
    </citation>
    <scope>NUCLEOTIDE SEQUENCE [LARGE SCALE GENOMIC DNA]</scope>
    <source>
        <strain evidence="4 5">BB15-2</strain>
    </source>
</reference>
<dbReference type="Gene3D" id="3.40.50.300">
    <property type="entry name" value="P-loop containing nucleotide triphosphate hydrolases"/>
    <property type="match status" value="1"/>
</dbReference>
<feature type="compositionally biased region" description="Pro residues" evidence="3">
    <location>
        <begin position="766"/>
        <end position="795"/>
    </location>
</feature>
<feature type="compositionally biased region" description="Low complexity" evidence="3">
    <location>
        <begin position="591"/>
        <end position="605"/>
    </location>
</feature>
<dbReference type="CDD" id="cd00882">
    <property type="entry name" value="Ras_like_GTPase"/>
    <property type="match status" value="1"/>
</dbReference>
<feature type="compositionally biased region" description="Low complexity" evidence="3">
    <location>
        <begin position="491"/>
        <end position="513"/>
    </location>
</feature>
<feature type="compositionally biased region" description="Low complexity" evidence="3">
    <location>
        <begin position="341"/>
        <end position="359"/>
    </location>
</feature>
<feature type="region of interest" description="Disordered" evidence="3">
    <location>
        <begin position="220"/>
        <end position="240"/>
    </location>
</feature>
<comment type="caution">
    <text evidence="4">The sequence shown here is derived from an EMBL/GenBank/DDBJ whole genome shotgun (WGS) entry which is preliminary data.</text>
</comment>
<dbReference type="SUPFAM" id="SSF52540">
    <property type="entry name" value="P-loop containing nucleoside triphosphate hydrolases"/>
    <property type="match status" value="1"/>
</dbReference>
<sequence>MAVFEPDRGRIVLRIVYDGPGRAGKTTNVEQLARIFGAQPGDELQVHPAATGRTIFFDWFSFDGGMLDGQQLQIQVVTVPGHKSLEPRRAHILHGADVVVLVCDSAVSGQDSAREMLDSLREHLGKRADHVPLLVQANKQDLPSAMSPPELAAALGLGPDVSVLGAQASAGIGVRETAIDAIRAAVRQMKLRTTHDGLGAVAGRAGTAEQLRTALQALDNHGTQRDDDAAHARPRAPSDEGRVVYIRSAKLVSQLGGEADAVGRARTRAPEPVPSSMSERPEPARPARPRIPVSAMFLEPVPDPPDIPAAPPAAVRVPPPPVLSLADPPGPAVAPLELDPSDSTALASDASSSDIFATSERITAPVPEDIQAPASSPSEPAPNVSAPADPAPSHAPVPEDSNAVAEAGPPGELPPAAPHAPGPKASTIPPPAGPSPQPVPQASQTRTPSPGRPPALKDSALARSAKDLRERLRVAPLTHETVPQDSPSITAAKHALAVPAARAAGSSPAASGPQDPRPTSARAASETPVQEDSSAPSSAASPQPTPGLEASTSQAVPKDSQDSAAGHAATASPSLASEPVAEDIASSSPVPEDSPAPASEHPPAANQNLASAPAPEDITPTPSVHEDSPGPSSVSEDRSSLPSSPVPEDITASSPVLEDNPNPASAPENQPPPSPKDITPSSPVLEDSPPATSAPETQPPPSLEDITAFSPVPEDSPPATSAPETPPPPSPEDIASSPPVPEDSPNPTSAPETQPPPSPEHIASSPPVPEDSPPPVPDPQPAPSLDLPPPRPDLPPGHVWPVPGGRHVLERIADASLHRASPSGHAPSSMLFETGDFRLHTRPEWRFADPEQGRAALRDHVRRAARLGPLLPADTAIALAPTGANDEHLLWHIVPALDSLGQAIERAPESERPQQLARLAAAYATALRLLARDGLALELAPHAFAEQHGRWVYLGARLGGPASATEVLDALLRPSLDLPSRTAWLDALEQSLPTTLTRDDVAALGLDPELATASDEPSTRLRAILARCS</sequence>
<evidence type="ECO:0000256" key="2">
    <source>
        <dbReference type="ARBA" id="ARBA00023134"/>
    </source>
</evidence>
<keyword evidence="5" id="KW-1185">Reference proteome</keyword>
<dbReference type="Proteomes" id="UP001221686">
    <property type="component" value="Unassembled WGS sequence"/>
</dbReference>
<dbReference type="RefSeq" id="WP_272092273.1">
    <property type="nucleotide sequence ID" value="NZ_JAQNDL010000005.1"/>
</dbReference>
<name>A0ABT5ECX5_9BACT</name>
<evidence type="ECO:0000256" key="1">
    <source>
        <dbReference type="ARBA" id="ARBA00022741"/>
    </source>
</evidence>
<dbReference type="EMBL" id="JAQNDL010000005">
    <property type="protein sequence ID" value="MDC0723727.1"/>
    <property type="molecule type" value="Genomic_DNA"/>
</dbReference>
<gene>
    <name evidence="4" type="ORF">POL25_42985</name>
</gene>
<dbReference type="PANTHER" id="PTHR42708">
    <property type="entry name" value="ATP/GTP-BINDING PROTEIN-RELATED"/>
    <property type="match status" value="1"/>
</dbReference>
<keyword evidence="2" id="KW-0342">GTP-binding</keyword>
<evidence type="ECO:0000313" key="5">
    <source>
        <dbReference type="Proteomes" id="UP001221686"/>
    </source>
</evidence>
<dbReference type="InterPro" id="IPR006689">
    <property type="entry name" value="Small_GTPase_ARF/SAR"/>
</dbReference>
<feature type="compositionally biased region" description="Low complexity" evidence="3">
    <location>
        <begin position="533"/>
        <end position="542"/>
    </location>
</feature>
<feature type="compositionally biased region" description="Pro residues" evidence="3">
    <location>
        <begin position="320"/>
        <end position="332"/>
    </location>
</feature>
<organism evidence="4 5">
    <name type="scientific">Nannocystis bainbridge</name>
    <dbReference type="NCBI Taxonomy" id="2995303"/>
    <lineage>
        <taxon>Bacteria</taxon>
        <taxon>Pseudomonadati</taxon>
        <taxon>Myxococcota</taxon>
        <taxon>Polyangia</taxon>
        <taxon>Nannocystales</taxon>
        <taxon>Nannocystaceae</taxon>
        <taxon>Nannocystis</taxon>
    </lineage>
</organism>